<dbReference type="PIRSF" id="PIRSF002122">
    <property type="entry name" value="RPS7p_RPS7a_RPS5e_RPS7o"/>
    <property type="match status" value="1"/>
</dbReference>
<keyword evidence="5" id="KW-0687">Ribonucleoprotein</keyword>
<evidence type="ECO:0000313" key="10">
    <source>
        <dbReference type="Proteomes" id="UP000887575"/>
    </source>
</evidence>
<keyword evidence="2" id="KW-0809">Transit peptide</keyword>
<dbReference type="Pfam" id="PF00177">
    <property type="entry name" value="Ribosomal_S7"/>
    <property type="match status" value="1"/>
</dbReference>
<evidence type="ECO:0000256" key="7">
    <source>
        <dbReference type="ARBA" id="ARBA00041309"/>
    </source>
</evidence>
<name>A0AAF3FHQ1_9BILA</name>
<evidence type="ECO:0000256" key="6">
    <source>
        <dbReference type="ARBA" id="ARBA00039306"/>
    </source>
</evidence>
<evidence type="ECO:0000256" key="4">
    <source>
        <dbReference type="ARBA" id="ARBA00023128"/>
    </source>
</evidence>
<comment type="subunit">
    <text evidence="8">Component of the mitochondrial ribosome small subunit (28S) which comprises a 12S rRNA and about 30 distinct proteins.</text>
</comment>
<evidence type="ECO:0000256" key="2">
    <source>
        <dbReference type="ARBA" id="ARBA00022946"/>
    </source>
</evidence>
<dbReference type="GO" id="GO:0005840">
    <property type="term" value="C:ribosome"/>
    <property type="evidence" value="ECO:0007669"/>
    <property type="project" value="UniProtKB-KW"/>
</dbReference>
<dbReference type="PANTHER" id="PTHR11205">
    <property type="entry name" value="RIBOSOMAL PROTEIN S7"/>
    <property type="match status" value="1"/>
</dbReference>
<dbReference type="Proteomes" id="UP000887575">
    <property type="component" value="Unassembled WGS sequence"/>
</dbReference>
<organism evidence="10 11">
    <name type="scientific">Mesorhabditis belari</name>
    <dbReference type="NCBI Taxonomy" id="2138241"/>
    <lineage>
        <taxon>Eukaryota</taxon>
        <taxon>Metazoa</taxon>
        <taxon>Ecdysozoa</taxon>
        <taxon>Nematoda</taxon>
        <taxon>Chromadorea</taxon>
        <taxon>Rhabditida</taxon>
        <taxon>Rhabditina</taxon>
        <taxon>Rhabditomorpha</taxon>
        <taxon>Rhabditoidea</taxon>
        <taxon>Rhabditidae</taxon>
        <taxon>Mesorhabditinae</taxon>
        <taxon>Mesorhabditis</taxon>
    </lineage>
</organism>
<dbReference type="FunFam" id="1.10.455.10:FF:000009">
    <property type="entry name" value="Ribosomal protein S7"/>
    <property type="match status" value="1"/>
</dbReference>
<proteinExistence type="inferred from homology"/>
<evidence type="ECO:0000256" key="1">
    <source>
        <dbReference type="ARBA" id="ARBA00007151"/>
    </source>
</evidence>
<evidence type="ECO:0000256" key="5">
    <source>
        <dbReference type="ARBA" id="ARBA00023274"/>
    </source>
</evidence>
<evidence type="ECO:0000313" key="11">
    <source>
        <dbReference type="WBParaSite" id="MBELARI_LOCUS6632"/>
    </source>
</evidence>
<dbReference type="SUPFAM" id="SSF47973">
    <property type="entry name" value="Ribosomal protein S7"/>
    <property type="match status" value="1"/>
</dbReference>
<accession>A0AAF3FHQ1</accession>
<dbReference type="InterPro" id="IPR000235">
    <property type="entry name" value="Ribosomal_uS7"/>
</dbReference>
<reference evidence="11" key="1">
    <citation type="submission" date="2024-02" db="UniProtKB">
        <authorList>
            <consortium name="WormBaseParasite"/>
        </authorList>
    </citation>
    <scope>IDENTIFICATION</scope>
</reference>
<keyword evidence="4" id="KW-0496">Mitochondrion</keyword>
<dbReference type="InterPro" id="IPR036823">
    <property type="entry name" value="Ribosomal_uS7_dom_sf"/>
</dbReference>
<dbReference type="AlphaFoldDB" id="A0AAF3FHQ1"/>
<evidence type="ECO:0000259" key="9">
    <source>
        <dbReference type="Pfam" id="PF00177"/>
    </source>
</evidence>
<keyword evidence="3" id="KW-0689">Ribosomal protein</keyword>
<evidence type="ECO:0000256" key="3">
    <source>
        <dbReference type="ARBA" id="ARBA00022980"/>
    </source>
</evidence>
<dbReference type="CDD" id="cd14870">
    <property type="entry name" value="uS7_Mitochondria_Mammalian"/>
    <property type="match status" value="1"/>
</dbReference>
<dbReference type="InterPro" id="IPR023798">
    <property type="entry name" value="Ribosomal_uS7_dom"/>
</dbReference>
<keyword evidence="10" id="KW-1185">Reference proteome</keyword>
<protein>
    <recommendedName>
        <fullName evidence="6">Small ribosomal subunit protein uS7m</fullName>
    </recommendedName>
    <alternativeName>
        <fullName evidence="7">28S ribosomal protein S7, mitochondrial</fullName>
    </alternativeName>
</protein>
<sequence>METLGIACRRLAFTTKASGRRISTQKALATRYDPRVFRDPIIKLDELNKKLAPEDEKNFLYIKAMESDDTPVFYRNEVVDKLVRVCMKDGGKETSRNNIFSALEIIKRRQYKLWREAPTEEEKAKIETNPFKVAEKGIKNCHPLMKLMPVTRGGTTYRVPFPIEEKEAEFRAMKMMRDICRGKAKHSKILHFGDYIANELLAAYNNEGQTIQAKQELHKQCEANRAYAHYRG</sequence>
<comment type="similarity">
    <text evidence="1">Belongs to the universal ribosomal protein uS7 family.</text>
</comment>
<dbReference type="GO" id="GO:1990904">
    <property type="term" value="C:ribonucleoprotein complex"/>
    <property type="evidence" value="ECO:0007669"/>
    <property type="project" value="UniProtKB-KW"/>
</dbReference>
<dbReference type="Gene3D" id="1.10.455.10">
    <property type="entry name" value="Ribosomal protein S7 domain"/>
    <property type="match status" value="1"/>
</dbReference>
<evidence type="ECO:0000256" key="8">
    <source>
        <dbReference type="ARBA" id="ARBA00062683"/>
    </source>
</evidence>
<feature type="domain" description="Small ribosomal subunit protein uS7" evidence="9">
    <location>
        <begin position="71"/>
        <end position="225"/>
    </location>
</feature>
<dbReference type="GO" id="GO:0006412">
    <property type="term" value="P:translation"/>
    <property type="evidence" value="ECO:0007669"/>
    <property type="project" value="InterPro"/>
</dbReference>
<dbReference type="WBParaSite" id="MBELARI_LOCUS6632">
    <property type="protein sequence ID" value="MBELARI_LOCUS6632"/>
    <property type="gene ID" value="MBELARI_LOCUS6632"/>
</dbReference>